<dbReference type="EMBL" id="MEKH01000006">
    <property type="protein sequence ID" value="ODO06798.1"/>
    <property type="molecule type" value="Genomic_DNA"/>
</dbReference>
<gene>
    <name evidence="1" type="ORF">I350_04157</name>
</gene>
<evidence type="ECO:0000313" key="2">
    <source>
        <dbReference type="Proteomes" id="UP000095149"/>
    </source>
</evidence>
<accession>A0A1E3K0W7</accession>
<dbReference type="Proteomes" id="UP000095149">
    <property type="component" value="Unassembled WGS sequence"/>
</dbReference>
<protein>
    <submittedName>
        <fullName evidence="1">Uncharacterized protein</fullName>
    </submittedName>
</protein>
<organism evidence="1 2">
    <name type="scientific">Cryptococcus amylolentus CBS 6273</name>
    <dbReference type="NCBI Taxonomy" id="1296118"/>
    <lineage>
        <taxon>Eukaryota</taxon>
        <taxon>Fungi</taxon>
        <taxon>Dikarya</taxon>
        <taxon>Basidiomycota</taxon>
        <taxon>Agaricomycotina</taxon>
        <taxon>Tremellomycetes</taxon>
        <taxon>Tremellales</taxon>
        <taxon>Cryptococcaceae</taxon>
        <taxon>Cryptococcus</taxon>
    </lineage>
</organism>
<proteinExistence type="predicted"/>
<dbReference type="AlphaFoldDB" id="A0A1E3K0W7"/>
<evidence type="ECO:0000313" key="1">
    <source>
        <dbReference type="EMBL" id="ODO06798.1"/>
    </source>
</evidence>
<reference evidence="1 2" key="1">
    <citation type="submission" date="2016-06" db="EMBL/GenBank/DDBJ databases">
        <title>Evolution of pathogenesis and genome organization in the Tremellales.</title>
        <authorList>
            <person name="Cuomo C."/>
            <person name="Litvintseva A."/>
            <person name="Heitman J."/>
            <person name="Chen Y."/>
            <person name="Sun S."/>
            <person name="Springer D."/>
            <person name="Dromer F."/>
            <person name="Young S."/>
            <person name="Zeng Q."/>
            <person name="Chapman S."/>
            <person name="Gujja S."/>
            <person name="Saif S."/>
            <person name="Birren B."/>
        </authorList>
    </citation>
    <scope>NUCLEOTIDE SEQUENCE [LARGE SCALE GENOMIC DNA]</scope>
    <source>
        <strain evidence="1 2">CBS 6273</strain>
    </source>
</reference>
<name>A0A1E3K0W7_9TREE</name>
<comment type="caution">
    <text evidence="1">The sequence shown here is derived from an EMBL/GenBank/DDBJ whole genome shotgun (WGS) entry which is preliminary data.</text>
</comment>
<sequence length="114" mass="13035">MFLFFKTFDNTLLPTGSPAVSNTSSKNFPCTLFGSAYETDTSPLPTTVARSAVCQYVFFDPLLEGWPYYFKQWDQPMTPQEATAKKNMWAKRLRPSSPRPVTPQMLSLWFQGCF</sequence>